<feature type="compositionally biased region" description="Basic and acidic residues" evidence="1">
    <location>
        <begin position="35"/>
        <end position="61"/>
    </location>
</feature>
<reference evidence="2 3" key="1">
    <citation type="submission" date="2019-12" db="EMBL/GenBank/DDBJ databases">
        <title>A genome sequence resource for the geographically widespread anthracnose pathogen Colletotrichum asianum.</title>
        <authorList>
            <person name="Meng Y."/>
        </authorList>
    </citation>
    <scope>NUCLEOTIDE SEQUENCE [LARGE SCALE GENOMIC DNA]</scope>
    <source>
        <strain evidence="2 3">ICMP 18580</strain>
    </source>
</reference>
<protein>
    <recommendedName>
        <fullName evidence="4">F-box domain-containing protein</fullName>
    </recommendedName>
</protein>
<gene>
    <name evidence="2" type="ORF">GQ607_005587</name>
</gene>
<accession>A0A8H3WHC3</accession>
<keyword evidence="3" id="KW-1185">Reference proteome</keyword>
<evidence type="ECO:0000313" key="3">
    <source>
        <dbReference type="Proteomes" id="UP000434172"/>
    </source>
</evidence>
<feature type="region of interest" description="Disordered" evidence="1">
    <location>
        <begin position="35"/>
        <end position="89"/>
    </location>
</feature>
<dbReference type="SUPFAM" id="SSF81383">
    <property type="entry name" value="F-box domain"/>
    <property type="match status" value="1"/>
</dbReference>
<feature type="compositionally biased region" description="Polar residues" evidence="1">
    <location>
        <begin position="63"/>
        <end position="74"/>
    </location>
</feature>
<evidence type="ECO:0000313" key="2">
    <source>
        <dbReference type="EMBL" id="KAF0327104.1"/>
    </source>
</evidence>
<dbReference type="InterPro" id="IPR036047">
    <property type="entry name" value="F-box-like_dom_sf"/>
</dbReference>
<dbReference type="OrthoDB" id="3692147at2759"/>
<comment type="caution">
    <text evidence="2">The sequence shown here is derived from an EMBL/GenBank/DDBJ whole genome shotgun (WGS) entry which is preliminary data.</text>
</comment>
<evidence type="ECO:0000256" key="1">
    <source>
        <dbReference type="SAM" id="MobiDB-lite"/>
    </source>
</evidence>
<dbReference type="Proteomes" id="UP000434172">
    <property type="component" value="Unassembled WGS sequence"/>
</dbReference>
<evidence type="ECO:0008006" key="4">
    <source>
        <dbReference type="Google" id="ProtNLM"/>
    </source>
</evidence>
<dbReference type="EMBL" id="WOWK01000025">
    <property type="protein sequence ID" value="KAF0327104.1"/>
    <property type="molecule type" value="Genomic_DNA"/>
</dbReference>
<organism evidence="2 3">
    <name type="scientific">Colletotrichum asianum</name>
    <dbReference type="NCBI Taxonomy" id="702518"/>
    <lineage>
        <taxon>Eukaryota</taxon>
        <taxon>Fungi</taxon>
        <taxon>Dikarya</taxon>
        <taxon>Ascomycota</taxon>
        <taxon>Pezizomycotina</taxon>
        <taxon>Sordariomycetes</taxon>
        <taxon>Hypocreomycetidae</taxon>
        <taxon>Glomerellales</taxon>
        <taxon>Glomerellaceae</taxon>
        <taxon>Colletotrichum</taxon>
        <taxon>Colletotrichum gloeosporioides species complex</taxon>
    </lineage>
</organism>
<sequence length="546" mass="61671">MPSSQRTTLMDLPLLFKIVQETRAIVHGTLVSETETARDESLAPLPKENRTRPNDDVEFRSQPEPTVTKAQQASPEDVTSVAPRKLDTDDFDQIQKQRPDASTWEINFELNLRRSPIIHLPVEILLLIMDNVELADLFMLRRASFTFWRLYMDNRFSQPGARLDKSRFRGDEETVRRSAEVSFCTPCLQHRASNDTKSQLCHLTLGHIMWCYCCDRYHPRLWFLSEERRRNSVGRECILSQGRVHLCAHLKVSLKDVGHRVGSAADGAAPRQSLTYMRCQTCSDLAISTAATANAGYINPPTLSLCPWLQKEPSVVVHWTLPVLVVGMTDRVNDQTLTAGLKTLKTRHGSVFCPHVNANLEQLLRPFHPEYCSCLGPDSRVGGIVPYNPNTRKLPGVVVCKEGKDIADDYRFLPQRKPLQHMIYCEGCSTLYSWDRNNDQISLSRTSVVLAPAKDGMEWDQNGMALLNPESFGVTSDSETRNLIWCDDRNCANGRGGWRVFSSNLTGYEYQESAVHEPDGSNFARRSPIMGCGEAPYAGGRYCCHF</sequence>
<proteinExistence type="predicted"/>
<dbReference type="AlphaFoldDB" id="A0A8H3WHC3"/>
<name>A0A8H3WHC3_9PEZI</name>